<keyword evidence="3" id="KW-0808">Transferase</keyword>
<keyword evidence="11" id="KW-1185">Reference proteome</keyword>
<dbReference type="EC" id="3.1.26.4" evidence="2"/>
<dbReference type="InterPro" id="IPR000477">
    <property type="entry name" value="RT_dom"/>
</dbReference>
<keyword evidence="6" id="KW-0255">Endonuclease</keyword>
<dbReference type="InterPro" id="IPR043502">
    <property type="entry name" value="DNA/RNA_pol_sf"/>
</dbReference>
<dbReference type="AlphaFoldDB" id="A0A7L4IBH4"/>
<accession>A0A7L4IBH4</accession>
<evidence type="ECO:0000256" key="2">
    <source>
        <dbReference type="ARBA" id="ARBA00012180"/>
    </source>
</evidence>
<evidence type="ECO:0000256" key="5">
    <source>
        <dbReference type="ARBA" id="ARBA00022722"/>
    </source>
</evidence>
<evidence type="ECO:0000256" key="6">
    <source>
        <dbReference type="ARBA" id="ARBA00022759"/>
    </source>
</evidence>
<feature type="non-terminal residue" evidence="10">
    <location>
        <position position="94"/>
    </location>
</feature>
<name>A0A7L4IBH4_SCOUM</name>
<evidence type="ECO:0000256" key="4">
    <source>
        <dbReference type="ARBA" id="ARBA00022695"/>
    </source>
</evidence>
<evidence type="ECO:0000259" key="9">
    <source>
        <dbReference type="PROSITE" id="PS50878"/>
    </source>
</evidence>
<dbReference type="OrthoDB" id="6773263at2759"/>
<dbReference type="PANTHER" id="PTHR41694:SF3">
    <property type="entry name" value="RNA-DIRECTED DNA POLYMERASE-RELATED"/>
    <property type="match status" value="1"/>
</dbReference>
<organism evidence="10 11">
    <name type="scientific">Scopus umbretta</name>
    <name type="common">Hammerkop</name>
    <dbReference type="NCBI Taxonomy" id="33581"/>
    <lineage>
        <taxon>Eukaryota</taxon>
        <taxon>Metazoa</taxon>
        <taxon>Chordata</taxon>
        <taxon>Craniata</taxon>
        <taxon>Vertebrata</taxon>
        <taxon>Euteleostomi</taxon>
        <taxon>Archelosauria</taxon>
        <taxon>Archosauria</taxon>
        <taxon>Dinosauria</taxon>
        <taxon>Saurischia</taxon>
        <taxon>Theropoda</taxon>
        <taxon>Coelurosauria</taxon>
        <taxon>Aves</taxon>
        <taxon>Neognathae</taxon>
        <taxon>Neoaves</taxon>
        <taxon>Aequornithes</taxon>
        <taxon>Pelecaniformes</taxon>
        <taxon>Scopidae</taxon>
        <taxon>Scopus</taxon>
    </lineage>
</organism>
<dbReference type="EMBL" id="VZTL01075131">
    <property type="protein sequence ID" value="NXX63105.1"/>
    <property type="molecule type" value="Genomic_DNA"/>
</dbReference>
<gene>
    <name evidence="10" type="primary">Ervk25_1</name>
    <name evidence="10" type="ORF">SCOUMB_R13692</name>
</gene>
<feature type="non-terminal residue" evidence="10">
    <location>
        <position position="1"/>
    </location>
</feature>
<dbReference type="Proteomes" id="UP000539032">
    <property type="component" value="Unassembled WGS sequence"/>
</dbReference>
<proteinExistence type="inferred from homology"/>
<dbReference type="GO" id="GO:0003964">
    <property type="term" value="F:RNA-directed DNA polymerase activity"/>
    <property type="evidence" value="ECO:0007669"/>
    <property type="project" value="UniProtKB-KW"/>
</dbReference>
<dbReference type="Pfam" id="PF00078">
    <property type="entry name" value="RVT_1"/>
    <property type="match status" value="1"/>
</dbReference>
<evidence type="ECO:0000313" key="11">
    <source>
        <dbReference type="Proteomes" id="UP000539032"/>
    </source>
</evidence>
<evidence type="ECO:0000256" key="8">
    <source>
        <dbReference type="ARBA" id="ARBA00022918"/>
    </source>
</evidence>
<evidence type="ECO:0000256" key="1">
    <source>
        <dbReference type="ARBA" id="ARBA00010879"/>
    </source>
</evidence>
<sequence length="94" mass="10766">TLAIIDIKDCFFSIPLHPQAAPRFAFSAPLKRYHWLFLPQGLKVSPTICQWYVARVLSPVRSLFPDAILCHYMDDILNCAEDKAYLDKAVKKTI</sequence>
<keyword evidence="4" id="KW-0548">Nucleotidyltransferase</keyword>
<dbReference type="GO" id="GO:0004523">
    <property type="term" value="F:RNA-DNA hybrid ribonuclease activity"/>
    <property type="evidence" value="ECO:0007669"/>
    <property type="project" value="UniProtKB-EC"/>
</dbReference>
<dbReference type="Gene3D" id="3.10.10.10">
    <property type="entry name" value="HIV Type 1 Reverse Transcriptase, subunit A, domain 1"/>
    <property type="match status" value="1"/>
</dbReference>
<evidence type="ECO:0000256" key="7">
    <source>
        <dbReference type="ARBA" id="ARBA00022801"/>
    </source>
</evidence>
<dbReference type="PANTHER" id="PTHR41694">
    <property type="entry name" value="ENDOGENOUS RETROVIRUS GROUP K MEMBER POL PROTEIN"/>
    <property type="match status" value="1"/>
</dbReference>
<dbReference type="PROSITE" id="PS50878">
    <property type="entry name" value="RT_POL"/>
    <property type="match status" value="1"/>
</dbReference>
<dbReference type="GO" id="GO:0035613">
    <property type="term" value="F:RNA stem-loop binding"/>
    <property type="evidence" value="ECO:0007669"/>
    <property type="project" value="TreeGrafter"/>
</dbReference>
<evidence type="ECO:0000256" key="3">
    <source>
        <dbReference type="ARBA" id="ARBA00022679"/>
    </source>
</evidence>
<keyword evidence="5" id="KW-0540">Nuclease</keyword>
<reference evidence="10 11" key="1">
    <citation type="submission" date="2020-02" db="EMBL/GenBank/DDBJ databases">
        <title>Bird 10,000 Genomes (B10K) Project - Family phase.</title>
        <authorList>
            <person name="Zhang G."/>
        </authorList>
    </citation>
    <scope>NUCLEOTIDE SEQUENCE [LARGE SCALE GENOMIC DNA]</scope>
    <source>
        <strain evidence="10">B10K-DU-002-70</strain>
        <tissue evidence="10">Muscle</tissue>
    </source>
</reference>
<keyword evidence="8" id="KW-0695">RNA-directed DNA polymerase</keyword>
<protein>
    <recommendedName>
        <fullName evidence="2">ribonuclease H</fullName>
        <ecNumber evidence="2">3.1.26.4</ecNumber>
    </recommendedName>
</protein>
<keyword evidence="7" id="KW-0378">Hydrolase</keyword>
<comment type="caution">
    <text evidence="10">The sequence shown here is derived from an EMBL/GenBank/DDBJ whole genome shotgun (WGS) entry which is preliminary data.</text>
</comment>
<dbReference type="SUPFAM" id="SSF56672">
    <property type="entry name" value="DNA/RNA polymerases"/>
    <property type="match status" value="1"/>
</dbReference>
<dbReference type="Gene3D" id="3.30.70.270">
    <property type="match status" value="1"/>
</dbReference>
<comment type="similarity">
    <text evidence="1">Belongs to the beta type-B retroviral polymerase family. HERV class-II K(HML-2) pol subfamily.</text>
</comment>
<feature type="domain" description="Reverse transcriptase" evidence="9">
    <location>
        <begin position="1"/>
        <end position="94"/>
    </location>
</feature>
<evidence type="ECO:0000313" key="10">
    <source>
        <dbReference type="EMBL" id="NXX63105.1"/>
    </source>
</evidence>
<dbReference type="InterPro" id="IPR043128">
    <property type="entry name" value="Rev_trsase/Diguanyl_cyclase"/>
</dbReference>